<accession>A0A399E6C9</accession>
<dbReference type="AlphaFoldDB" id="A0A399E6C9"/>
<gene>
    <name evidence="1" type="ORF">Mterra_03555</name>
</gene>
<keyword evidence="2" id="KW-1185">Reference proteome</keyword>
<organism evidence="1 2">
    <name type="scientific">Calidithermus terrae</name>
    <dbReference type="NCBI Taxonomy" id="1408545"/>
    <lineage>
        <taxon>Bacteria</taxon>
        <taxon>Thermotogati</taxon>
        <taxon>Deinococcota</taxon>
        <taxon>Deinococci</taxon>
        <taxon>Thermales</taxon>
        <taxon>Thermaceae</taxon>
        <taxon>Calidithermus</taxon>
    </lineage>
</organism>
<reference evidence="1 2" key="1">
    <citation type="submission" date="2018-08" db="EMBL/GenBank/DDBJ databases">
        <title>Meiothermus terrae DSM 26712 genome sequencing project.</title>
        <authorList>
            <person name="Da Costa M.S."/>
            <person name="Albuquerque L."/>
            <person name="Raposo P."/>
            <person name="Froufe H.J.C."/>
            <person name="Barroso C.S."/>
            <person name="Egas C."/>
        </authorList>
    </citation>
    <scope>NUCLEOTIDE SEQUENCE [LARGE SCALE GENOMIC DNA]</scope>
    <source>
        <strain evidence="1 2">DSM 26712</strain>
    </source>
</reference>
<dbReference type="RefSeq" id="WP_119316449.1">
    <property type="nucleotide sequence ID" value="NZ_QXDL01000238.1"/>
</dbReference>
<dbReference type="OrthoDB" id="34490at2"/>
<name>A0A399E6C9_9DEIN</name>
<proteinExistence type="predicted"/>
<protein>
    <submittedName>
        <fullName evidence="1">Uncharacterized protein</fullName>
    </submittedName>
</protein>
<sequence>MSVKHPKSRTGEKVECRWVPGTLDRIRLRLEDSELEVGIDQFERVLGGHALHDLYLKGVVRLSLDAQARHSLIS</sequence>
<evidence type="ECO:0000313" key="2">
    <source>
        <dbReference type="Proteomes" id="UP000265715"/>
    </source>
</evidence>
<evidence type="ECO:0000313" key="1">
    <source>
        <dbReference type="EMBL" id="RIH80025.1"/>
    </source>
</evidence>
<dbReference type="EMBL" id="QXDL01000238">
    <property type="protein sequence ID" value="RIH80025.1"/>
    <property type="molecule type" value="Genomic_DNA"/>
</dbReference>
<dbReference type="Proteomes" id="UP000265715">
    <property type="component" value="Unassembled WGS sequence"/>
</dbReference>
<comment type="caution">
    <text evidence="1">The sequence shown here is derived from an EMBL/GenBank/DDBJ whole genome shotgun (WGS) entry which is preliminary data.</text>
</comment>